<organism evidence="1 2">
    <name type="scientific">Tanacetum coccineum</name>
    <dbReference type="NCBI Taxonomy" id="301880"/>
    <lineage>
        <taxon>Eukaryota</taxon>
        <taxon>Viridiplantae</taxon>
        <taxon>Streptophyta</taxon>
        <taxon>Embryophyta</taxon>
        <taxon>Tracheophyta</taxon>
        <taxon>Spermatophyta</taxon>
        <taxon>Magnoliopsida</taxon>
        <taxon>eudicotyledons</taxon>
        <taxon>Gunneridae</taxon>
        <taxon>Pentapetalae</taxon>
        <taxon>asterids</taxon>
        <taxon>campanulids</taxon>
        <taxon>Asterales</taxon>
        <taxon>Asteraceae</taxon>
        <taxon>Asteroideae</taxon>
        <taxon>Anthemideae</taxon>
        <taxon>Anthemidinae</taxon>
        <taxon>Tanacetum</taxon>
    </lineage>
</organism>
<evidence type="ECO:0000313" key="1">
    <source>
        <dbReference type="EMBL" id="GJT52639.1"/>
    </source>
</evidence>
<protein>
    <submittedName>
        <fullName evidence="1">Uncharacterized protein</fullName>
    </submittedName>
</protein>
<evidence type="ECO:0000313" key="2">
    <source>
        <dbReference type="Proteomes" id="UP001151760"/>
    </source>
</evidence>
<dbReference type="Proteomes" id="UP001151760">
    <property type="component" value="Unassembled WGS sequence"/>
</dbReference>
<keyword evidence="2" id="KW-1185">Reference proteome</keyword>
<name>A0ABQ5ENV6_9ASTR</name>
<comment type="caution">
    <text evidence="1">The sequence shown here is derived from an EMBL/GenBank/DDBJ whole genome shotgun (WGS) entry which is preliminary data.</text>
</comment>
<accession>A0ABQ5ENV6</accession>
<proteinExistence type="predicted"/>
<reference evidence="1" key="2">
    <citation type="submission" date="2022-01" db="EMBL/GenBank/DDBJ databases">
        <authorList>
            <person name="Yamashiro T."/>
            <person name="Shiraishi A."/>
            <person name="Satake H."/>
            <person name="Nakayama K."/>
        </authorList>
    </citation>
    <scope>NUCLEOTIDE SEQUENCE</scope>
</reference>
<gene>
    <name evidence="1" type="ORF">Tco_0978796</name>
</gene>
<dbReference type="EMBL" id="BQNB010016514">
    <property type="protein sequence ID" value="GJT52639.1"/>
    <property type="molecule type" value="Genomic_DNA"/>
</dbReference>
<reference evidence="1" key="1">
    <citation type="journal article" date="2022" name="Int. J. Mol. Sci.">
        <title>Draft Genome of Tanacetum Coccineum: Genomic Comparison of Closely Related Tanacetum-Family Plants.</title>
        <authorList>
            <person name="Yamashiro T."/>
            <person name="Shiraishi A."/>
            <person name="Nakayama K."/>
            <person name="Satake H."/>
        </authorList>
    </citation>
    <scope>NUCLEOTIDE SEQUENCE</scope>
</reference>
<sequence>MLAPRSAKALHEKVLLKVHEIRKLPGSPSLGGTLFWIMAELSSLRKADEICSSLCLLLTSSLRNLPYSGIIAKTSTRGVDSSSSSSLSNLTRASVRVSFSCWENARISLRSRSNKIEGKESDNKSGMVIVEPGVRATTRSAAHMGSSSTGL</sequence>